<dbReference type="SUPFAM" id="SSF54373">
    <property type="entry name" value="FAD-linked reductases, C-terminal domain"/>
    <property type="match status" value="1"/>
</dbReference>
<evidence type="ECO:0000256" key="3">
    <source>
        <dbReference type="PIRSR" id="PIRSR601613-1"/>
    </source>
</evidence>
<dbReference type="EC" id="1.4.3.-" evidence="4"/>
<dbReference type="STRING" id="1858805.M5FPC3"/>
<feature type="domain" description="Amine oxidase" evidence="6">
    <location>
        <begin position="62"/>
        <end position="498"/>
    </location>
</feature>
<dbReference type="GO" id="GO:0006598">
    <property type="term" value="P:polyamine catabolic process"/>
    <property type="evidence" value="ECO:0007669"/>
    <property type="project" value="TreeGrafter"/>
</dbReference>
<evidence type="ECO:0000313" key="7">
    <source>
        <dbReference type="EMBL" id="EJT96963.1"/>
    </source>
</evidence>
<dbReference type="InterPro" id="IPR001613">
    <property type="entry name" value="Flavin_amine_oxidase"/>
</dbReference>
<dbReference type="InterPro" id="IPR036188">
    <property type="entry name" value="FAD/NAD-bd_sf"/>
</dbReference>
<evidence type="ECO:0000256" key="4">
    <source>
        <dbReference type="RuleBase" id="RU362067"/>
    </source>
</evidence>
<proteinExistence type="inferred from homology"/>
<reference evidence="7 8" key="1">
    <citation type="journal article" date="2012" name="Science">
        <title>The Paleozoic origin of enzymatic lignin decomposition reconstructed from 31 fungal genomes.</title>
        <authorList>
            <person name="Floudas D."/>
            <person name="Binder M."/>
            <person name="Riley R."/>
            <person name="Barry K."/>
            <person name="Blanchette R.A."/>
            <person name="Henrissat B."/>
            <person name="Martinez A.T."/>
            <person name="Otillar R."/>
            <person name="Spatafora J.W."/>
            <person name="Yadav J.S."/>
            <person name="Aerts A."/>
            <person name="Benoit I."/>
            <person name="Boyd A."/>
            <person name="Carlson A."/>
            <person name="Copeland A."/>
            <person name="Coutinho P.M."/>
            <person name="de Vries R.P."/>
            <person name="Ferreira P."/>
            <person name="Findley K."/>
            <person name="Foster B."/>
            <person name="Gaskell J."/>
            <person name="Glotzer D."/>
            <person name="Gorecki P."/>
            <person name="Heitman J."/>
            <person name="Hesse C."/>
            <person name="Hori C."/>
            <person name="Igarashi K."/>
            <person name="Jurgens J.A."/>
            <person name="Kallen N."/>
            <person name="Kersten P."/>
            <person name="Kohler A."/>
            <person name="Kuees U."/>
            <person name="Kumar T.K.A."/>
            <person name="Kuo A."/>
            <person name="LaButti K."/>
            <person name="Larrondo L.F."/>
            <person name="Lindquist E."/>
            <person name="Ling A."/>
            <person name="Lombard V."/>
            <person name="Lucas S."/>
            <person name="Lundell T."/>
            <person name="Martin R."/>
            <person name="McLaughlin D.J."/>
            <person name="Morgenstern I."/>
            <person name="Morin E."/>
            <person name="Murat C."/>
            <person name="Nagy L.G."/>
            <person name="Nolan M."/>
            <person name="Ohm R.A."/>
            <person name="Patyshakuliyeva A."/>
            <person name="Rokas A."/>
            <person name="Ruiz-Duenas F.J."/>
            <person name="Sabat G."/>
            <person name="Salamov A."/>
            <person name="Samejima M."/>
            <person name="Schmutz J."/>
            <person name="Slot J.C."/>
            <person name="St John F."/>
            <person name="Stenlid J."/>
            <person name="Sun H."/>
            <person name="Sun S."/>
            <person name="Syed K."/>
            <person name="Tsang A."/>
            <person name="Wiebenga A."/>
            <person name="Young D."/>
            <person name="Pisabarro A."/>
            <person name="Eastwood D.C."/>
            <person name="Martin F."/>
            <person name="Cullen D."/>
            <person name="Grigoriev I.V."/>
            <person name="Hibbett D.S."/>
        </authorList>
    </citation>
    <scope>NUCLEOTIDE SEQUENCE [LARGE SCALE GENOMIC DNA]</scope>
    <source>
        <strain evidence="7 8">DJM-731 SS1</strain>
    </source>
</reference>
<evidence type="ECO:0000256" key="5">
    <source>
        <dbReference type="SAM" id="SignalP"/>
    </source>
</evidence>
<dbReference type="HOGENOM" id="CLU_004498_6_1_1"/>
<protein>
    <recommendedName>
        <fullName evidence="4">Amine oxidase</fullName>
        <ecNumber evidence="4">1.4.3.-</ecNumber>
    </recommendedName>
</protein>
<evidence type="ECO:0000259" key="6">
    <source>
        <dbReference type="Pfam" id="PF01593"/>
    </source>
</evidence>
<keyword evidence="4" id="KW-0285">Flavoprotein</keyword>
<feature type="binding site" evidence="3">
    <location>
        <position position="282"/>
    </location>
    <ligand>
        <name>FAD</name>
        <dbReference type="ChEBI" id="CHEBI:57692"/>
    </ligand>
</feature>
<dbReference type="PANTHER" id="PTHR10742">
    <property type="entry name" value="FLAVIN MONOAMINE OXIDASE"/>
    <property type="match status" value="1"/>
</dbReference>
<dbReference type="InterPro" id="IPR002937">
    <property type="entry name" value="Amino_oxidase"/>
</dbReference>
<dbReference type="Gene3D" id="3.50.50.60">
    <property type="entry name" value="FAD/NAD(P)-binding domain"/>
    <property type="match status" value="1"/>
</dbReference>
<feature type="binding site" evidence="3">
    <location>
        <position position="237"/>
    </location>
    <ligand>
        <name>substrate</name>
    </ligand>
</feature>
<dbReference type="AlphaFoldDB" id="M5FPC3"/>
<dbReference type="OMA" id="LFVYDQR"/>
<dbReference type="OrthoDB" id="5046242at2759"/>
<gene>
    <name evidence="7" type="ORF">DACRYDRAFT_72724</name>
</gene>
<dbReference type="PANTHER" id="PTHR10742:SF313">
    <property type="entry name" value="AMINE OXIDASE"/>
    <property type="match status" value="1"/>
</dbReference>
<comment type="similarity">
    <text evidence="4">Belongs to the flavin monoamine oxidase family.</text>
</comment>
<keyword evidence="5" id="KW-0732">Signal</keyword>
<dbReference type="GO" id="GO:0016491">
    <property type="term" value="F:oxidoreductase activity"/>
    <property type="evidence" value="ECO:0007669"/>
    <property type="project" value="UniProtKB-KW"/>
</dbReference>
<accession>M5FPC3</accession>
<feature type="binding site" evidence="3">
    <location>
        <begin position="84"/>
        <end position="85"/>
    </location>
    <ligand>
        <name>FAD</name>
        <dbReference type="ChEBI" id="CHEBI:57692"/>
    </ligand>
</feature>
<feature type="signal peptide" evidence="5">
    <location>
        <begin position="1"/>
        <end position="26"/>
    </location>
</feature>
<keyword evidence="2 4" id="KW-0560">Oxidoreductase</keyword>
<dbReference type="EMBL" id="JH795879">
    <property type="protein sequence ID" value="EJT96963.1"/>
    <property type="molecule type" value="Genomic_DNA"/>
</dbReference>
<dbReference type="SUPFAM" id="SSF51905">
    <property type="entry name" value="FAD/NAD(P)-binding domain"/>
    <property type="match status" value="1"/>
</dbReference>
<dbReference type="Proteomes" id="UP000030653">
    <property type="component" value="Unassembled WGS sequence"/>
</dbReference>
<name>M5FPC3_DACPD</name>
<sequence>MTPFHFFSHLFAALCTLAAPTHDSQALLNGLPSPPFTPSDPSSIPQLPQTENTTVLILGGGLAGLSAAHALATEYNITDYLIVEAQRFLGGRLHSVPFGLDQATGKPYLVEAGANWVHGVENPSTGLVNPIWTLVRQLGLNATPSASGLVPEAFDRQGRVDVSRVWEEWEKAWEKFLLLGRERQARGDGDMTARAGLRIAGWTPGDHIRRSVEFWNFDMESQQNPDESSWFEIANNHYHTYHGFSDEEYLIHDPRGFVAIATEPYFSLPAERRGRLLLGEPVRELHYSDQGVEAVLDGKRVRAEYAICTFSVGVLQSKAVTFHPPLPRWKSDAIDGFSMSTYTKIFLQFSSKFWAESEFQLYASPRRGYYAQFQSLDVPGFLEGSRILFTTLTDEESVRVEGMRDEEVKQEVLEVLREMYGAENVSECTAFYFHRWHANPYTRGSYSNWPASYLPAAQTNLRAALSARLLFAGEATSYEYLGYLQGAWTEGRKAAQGVARCLLSEGERGCLKQDWWEQITAGQGGGRQWQKKEVGEG</sequence>
<organism evidence="7 8">
    <name type="scientific">Dacryopinax primogenitus (strain DJM 731)</name>
    <name type="common">Brown rot fungus</name>
    <dbReference type="NCBI Taxonomy" id="1858805"/>
    <lineage>
        <taxon>Eukaryota</taxon>
        <taxon>Fungi</taxon>
        <taxon>Dikarya</taxon>
        <taxon>Basidiomycota</taxon>
        <taxon>Agaricomycotina</taxon>
        <taxon>Dacrymycetes</taxon>
        <taxon>Dacrymycetales</taxon>
        <taxon>Dacrymycetaceae</taxon>
        <taxon>Dacryopinax</taxon>
    </lineage>
</organism>
<dbReference type="Gene3D" id="3.90.660.10">
    <property type="match status" value="1"/>
</dbReference>
<evidence type="ECO:0000256" key="1">
    <source>
        <dbReference type="ARBA" id="ARBA00001974"/>
    </source>
</evidence>
<evidence type="ECO:0000313" key="8">
    <source>
        <dbReference type="Proteomes" id="UP000030653"/>
    </source>
</evidence>
<dbReference type="Pfam" id="PF01593">
    <property type="entry name" value="Amino_oxidase"/>
    <property type="match status" value="1"/>
</dbReference>
<dbReference type="PRINTS" id="PR00757">
    <property type="entry name" value="AMINEOXDASEF"/>
</dbReference>
<dbReference type="InterPro" id="IPR050281">
    <property type="entry name" value="Flavin_monoamine_oxidase"/>
</dbReference>
<comment type="cofactor">
    <cofactor evidence="1 4">
        <name>FAD</name>
        <dbReference type="ChEBI" id="CHEBI:57692"/>
    </cofactor>
</comment>
<dbReference type="RefSeq" id="XP_040623861.1">
    <property type="nucleotide sequence ID" value="XM_040775978.1"/>
</dbReference>
<feature type="chain" id="PRO_5004067020" description="Amine oxidase" evidence="5">
    <location>
        <begin position="27"/>
        <end position="537"/>
    </location>
</feature>
<evidence type="ECO:0000256" key="2">
    <source>
        <dbReference type="ARBA" id="ARBA00023002"/>
    </source>
</evidence>
<keyword evidence="4" id="KW-0274">FAD</keyword>
<keyword evidence="8" id="KW-1185">Reference proteome</keyword>
<dbReference type="GeneID" id="63691040"/>